<proteinExistence type="predicted"/>
<dbReference type="STRING" id="1220578.FPE01S_08_00440"/>
<keyword evidence="1" id="KW-0732">Signal</keyword>
<dbReference type="AlphaFoldDB" id="A0A0E9N7B7"/>
<feature type="chain" id="PRO_5002430343" evidence="1">
    <location>
        <begin position="19"/>
        <end position="687"/>
    </location>
</feature>
<keyword evidence="3" id="KW-1185">Reference proteome</keyword>
<feature type="signal peptide" evidence="1">
    <location>
        <begin position="1"/>
        <end position="18"/>
    </location>
</feature>
<evidence type="ECO:0000313" key="2">
    <source>
        <dbReference type="EMBL" id="GAO45724.1"/>
    </source>
</evidence>
<dbReference type="Proteomes" id="UP000033121">
    <property type="component" value="Unassembled WGS sequence"/>
</dbReference>
<name>A0A0E9N7B7_9BACT</name>
<sequence length="687" mass="73572">MKWKLLGLLLLAANHCFAVVTWTGMAGNSRWDDAQNWEAAILPGPGDVVVLNNTTVTASYTVLLPDVSVSIYQLIIQPASGRSITVLLPASNRLTSPSGSLNPRALELSAIPYSLVIGEGGTLVNACGASGGYAIRLGDSLQLQQGGMYVHRSRTSHAELVEYLSRAAGTEKGVFRFENPDAAALISLSARVYGQLELSAAAAAGGVVTYSASGTNPIRIRQNLIAGPGVTLSLNAGDTLHVSGDLQLTQAQLNLSTGNRKLVMNIMGNLVQQGGAIRESNISGVRAQVRLAGMIQQEISADSGLGDSIQLCLDNDKGYLLVRDLRVNDSIFFRKGVVHGESGSMLWLGHQSFFRNDSLDRTVYAAVPVRKELDQPGYFRFPVGGEGQLRWLALKQASGAITVSYMRRSPYLLQQMVSPALDHLSQLEYWSVTGDLHHAVCVLSHAEPASGGITDAAALRTSWLAPGAWMDGGNSATTGNLQSGTVTGLPLPDLPAQTVYMTLASASPGANPLPLRISDQYMFYNRLNWNCAWKLEDASDAVGGSIEVSSTGVNYQRVAFVQAPITSGWHSTVIPASWEYGYCRIVLDEPGGKRITGKPMRFGKKEDTANWIIRAEGSNLMITAVKPGTVRWRLWDESGKLTGSGDAILSHGINNILLGQGYRAAGIYYLQLATADGRTVTKALLLK</sequence>
<comment type="caution">
    <text evidence="2">The sequence shown here is derived from an EMBL/GenBank/DDBJ whole genome shotgun (WGS) entry which is preliminary data.</text>
</comment>
<accession>A0A0E9N7B7</accession>
<gene>
    <name evidence="2" type="ORF">FPE01S_08_00440</name>
</gene>
<dbReference type="OrthoDB" id="641880at2"/>
<evidence type="ECO:0000256" key="1">
    <source>
        <dbReference type="SAM" id="SignalP"/>
    </source>
</evidence>
<organism evidence="2 3">
    <name type="scientific">Flavihumibacter petaseus NBRC 106054</name>
    <dbReference type="NCBI Taxonomy" id="1220578"/>
    <lineage>
        <taxon>Bacteria</taxon>
        <taxon>Pseudomonadati</taxon>
        <taxon>Bacteroidota</taxon>
        <taxon>Chitinophagia</taxon>
        <taxon>Chitinophagales</taxon>
        <taxon>Chitinophagaceae</taxon>
        <taxon>Flavihumibacter</taxon>
    </lineage>
</organism>
<dbReference type="RefSeq" id="WP_046371747.1">
    <property type="nucleotide sequence ID" value="NZ_BBWV01000008.1"/>
</dbReference>
<dbReference type="EMBL" id="BBWV01000008">
    <property type="protein sequence ID" value="GAO45724.1"/>
    <property type="molecule type" value="Genomic_DNA"/>
</dbReference>
<reference evidence="2 3" key="1">
    <citation type="submission" date="2015-04" db="EMBL/GenBank/DDBJ databases">
        <title>Whole genome shotgun sequence of Flavihumibacter petaseus NBRC 106054.</title>
        <authorList>
            <person name="Miyazawa S."/>
            <person name="Hosoyama A."/>
            <person name="Hashimoto M."/>
            <person name="Noguchi M."/>
            <person name="Tsuchikane K."/>
            <person name="Ohji S."/>
            <person name="Yamazoe A."/>
            <person name="Ichikawa N."/>
            <person name="Kimura A."/>
            <person name="Fujita N."/>
        </authorList>
    </citation>
    <scope>NUCLEOTIDE SEQUENCE [LARGE SCALE GENOMIC DNA]</scope>
    <source>
        <strain evidence="2 3">NBRC 106054</strain>
    </source>
</reference>
<evidence type="ECO:0000313" key="3">
    <source>
        <dbReference type="Proteomes" id="UP000033121"/>
    </source>
</evidence>
<protein>
    <submittedName>
        <fullName evidence="2">Uncharacterized protein</fullName>
    </submittedName>
</protein>